<dbReference type="EC" id="2.7.7.48" evidence="1"/>
<dbReference type="GeneID" id="80400381"/>
<dbReference type="PROSITE" id="PS50522">
    <property type="entry name" value="RDRP_PHAGE"/>
    <property type="match status" value="1"/>
</dbReference>
<dbReference type="Pfam" id="PF03431">
    <property type="entry name" value="RNA_replicase_B"/>
    <property type="match status" value="1"/>
</dbReference>
<evidence type="ECO:0000256" key="8">
    <source>
        <dbReference type="ARBA" id="ARBA00048744"/>
    </source>
</evidence>
<keyword evidence="2 11" id="KW-0696">RNA-directed RNA polymerase</keyword>
<name>A0A8S5L4U2_9VIRU</name>
<keyword evidence="5" id="KW-0547">Nucleotide-binding</keyword>
<evidence type="ECO:0000256" key="9">
    <source>
        <dbReference type="PIRSR" id="PIRSR605093-1"/>
    </source>
</evidence>
<dbReference type="InterPro" id="IPR005093">
    <property type="entry name" value="RNArep_beta"/>
</dbReference>
<evidence type="ECO:0000256" key="2">
    <source>
        <dbReference type="ARBA" id="ARBA00022484"/>
    </source>
</evidence>
<keyword evidence="9" id="KW-0460">Magnesium</keyword>
<dbReference type="InterPro" id="IPR043502">
    <property type="entry name" value="DNA/RNA_pol_sf"/>
</dbReference>
<evidence type="ECO:0000256" key="6">
    <source>
        <dbReference type="ARBA" id="ARBA00022953"/>
    </source>
</evidence>
<evidence type="ECO:0000256" key="5">
    <source>
        <dbReference type="ARBA" id="ARBA00022741"/>
    </source>
</evidence>
<accession>A0A8S5L4U2</accession>
<comment type="cofactor">
    <cofactor evidence="9">
        <name>Mg(2+)</name>
        <dbReference type="ChEBI" id="CHEBI:18420"/>
    </cofactor>
    <text evidence="9">Binds 2 Mg(2+) per subunit.</text>
</comment>
<dbReference type="GO" id="GO:0000166">
    <property type="term" value="F:nucleotide binding"/>
    <property type="evidence" value="ECO:0007669"/>
    <property type="project" value="UniProtKB-KW"/>
</dbReference>
<dbReference type="Proteomes" id="UP000676402">
    <property type="component" value="Segment"/>
</dbReference>
<reference evidence="11" key="1">
    <citation type="submission" date="2020-09" db="EMBL/GenBank/DDBJ databases">
        <title>Leviviricetes taxonomy.</title>
        <authorList>
            <person name="Stockdale S.R."/>
            <person name="Callanan J."/>
            <person name="Adriaenssens E.M."/>
            <person name="Kuhn J.H."/>
            <person name="Rumnieks J."/>
            <person name="Shkoporov A."/>
            <person name="Draper L.A."/>
            <person name="Ross P."/>
            <person name="Hill C."/>
        </authorList>
    </citation>
    <scope>NUCLEOTIDE SEQUENCE</scope>
</reference>
<keyword evidence="6" id="KW-0693">Viral RNA replication</keyword>
<evidence type="ECO:0000256" key="3">
    <source>
        <dbReference type="ARBA" id="ARBA00022679"/>
    </source>
</evidence>
<dbReference type="RefSeq" id="YP_010770837.1">
    <property type="nucleotide sequence ID" value="NC_074405.1"/>
</dbReference>
<evidence type="ECO:0000313" key="12">
    <source>
        <dbReference type="Proteomes" id="UP000676402"/>
    </source>
</evidence>
<proteinExistence type="predicted"/>
<evidence type="ECO:0000313" key="11">
    <source>
        <dbReference type="EMBL" id="DAD52357.1"/>
    </source>
</evidence>
<keyword evidence="12" id="KW-1185">Reference proteome</keyword>
<gene>
    <name evidence="11" type="primary">SRR5466337_3_3</name>
</gene>
<feature type="binding site" evidence="9">
    <location>
        <position position="334"/>
    </location>
    <ligand>
        <name>Mg(2+)</name>
        <dbReference type="ChEBI" id="CHEBI:18420"/>
        <label>2</label>
    </ligand>
</feature>
<sequence>MSNVNKHVALSPLYALLRDVKRELPTCNHVSLLLDMEILKRRVASRGLTVIMDDLPTLGKLYDKGLSSEYFDWKMVPHSLRDGDRCLFSAIIEWSFRKEGAFIDPDPTVVFLTRSILYLFKKVEMDATDKARQSAISDFVNTDNDCRWPSLPWNDENPQTFESEFYSRKQLAFSELDETSRLLRILDYVTRWIVPQSRYIDWDDYRPKHGPGAVSDLSTGEDKYTFPNWPQKLSWVFPPNGWASHVHDCADDSLPDSWGVTQASKLMCVPKTLSKPRVIASEPTANQYCQQAVMQYLRTNMTEFGRCMVNFHDQEPSRVQALSASKHGDRATVDLSAASDRLTCWVVERFFRHNTDLLFALYSSRTTAVDCGPDHGTIHLSKFAAMGSAVTFPVQSLVYAGAALAAVLYERGLEPEECSYQRMADATVDIQVFGDDIIIPVRACRYLEELLALLGLKVNESKTHKHGYFRESCGMDAYKGYEVTPLYLHSLFLKGKGLAKLPSWVEVSNNAYRMGLWCLSEWMDNRVPLSLVKLLPVTRSNLGCVRLFTFNTANQLMPRGKRWNAEHQTLEYRVIGIQVTRTVERRNDWKDLLQYFIEGRKGARSISYLDPALTKVGRLSGYRTRVVVRWVS</sequence>
<protein>
    <recommendedName>
        <fullName evidence="1">RNA-directed RNA polymerase</fullName>
        <ecNumber evidence="1">2.7.7.48</ecNumber>
    </recommendedName>
    <alternativeName>
        <fullName evidence="7">RNA replicase beta chain</fullName>
    </alternativeName>
</protein>
<evidence type="ECO:0000256" key="7">
    <source>
        <dbReference type="ARBA" id="ARBA00030248"/>
    </source>
</evidence>
<feature type="non-terminal residue" evidence="11">
    <location>
        <position position="632"/>
    </location>
</feature>
<evidence type="ECO:0000256" key="4">
    <source>
        <dbReference type="ARBA" id="ARBA00022695"/>
    </source>
</evidence>
<dbReference type="SUPFAM" id="SSF56672">
    <property type="entry name" value="DNA/RNA polymerases"/>
    <property type="match status" value="1"/>
</dbReference>
<feature type="domain" description="RdRp catalytic" evidence="10">
    <location>
        <begin position="319"/>
        <end position="467"/>
    </location>
</feature>
<keyword evidence="3" id="KW-0808">Transferase</keyword>
<dbReference type="KEGG" id="vg:80400381"/>
<dbReference type="EMBL" id="BK014080">
    <property type="protein sequence ID" value="DAD52357.1"/>
    <property type="molecule type" value="Genomic_RNA"/>
</dbReference>
<feature type="binding site" evidence="9">
    <location>
        <position position="435"/>
    </location>
    <ligand>
        <name>Mg(2+)</name>
        <dbReference type="ChEBI" id="CHEBI:18420"/>
        <label>2</label>
    </ligand>
</feature>
<comment type="catalytic activity">
    <reaction evidence="8">
        <text>RNA(n) + a ribonucleoside 5'-triphosphate = RNA(n+1) + diphosphate</text>
        <dbReference type="Rhea" id="RHEA:21248"/>
        <dbReference type="Rhea" id="RHEA-COMP:14527"/>
        <dbReference type="Rhea" id="RHEA-COMP:17342"/>
        <dbReference type="ChEBI" id="CHEBI:33019"/>
        <dbReference type="ChEBI" id="CHEBI:61557"/>
        <dbReference type="ChEBI" id="CHEBI:140395"/>
        <dbReference type="EC" id="2.7.7.48"/>
    </reaction>
</comment>
<keyword evidence="4" id="KW-0548">Nucleotidyltransferase</keyword>
<dbReference type="GO" id="GO:0003968">
    <property type="term" value="F:RNA-directed RNA polymerase activity"/>
    <property type="evidence" value="ECO:0007669"/>
    <property type="project" value="UniProtKB-KW"/>
</dbReference>
<organism evidence="11 12">
    <name type="scientific">ssRNA phage SRR5466337_3</name>
    <dbReference type="NCBI Taxonomy" id="2786389"/>
    <lineage>
        <taxon>Viruses</taxon>
        <taxon>Riboviria</taxon>
        <taxon>Orthornavirae</taxon>
        <taxon>Lenarviricota</taxon>
        <taxon>Leviviricetes</taxon>
        <taxon>Timlovirales</taxon>
        <taxon>Steitzviridae</taxon>
        <taxon>Kinglevirus</taxon>
        <taxon>Kinglevirus lutadaptatum</taxon>
    </lineage>
</organism>
<feature type="binding site" evidence="9">
    <location>
        <position position="436"/>
    </location>
    <ligand>
        <name>Mg(2+)</name>
        <dbReference type="ChEBI" id="CHEBI:18420"/>
        <label>2</label>
    </ligand>
</feature>
<keyword evidence="9" id="KW-0479">Metal-binding</keyword>
<dbReference type="GO" id="GO:0039694">
    <property type="term" value="P:viral RNA genome replication"/>
    <property type="evidence" value="ECO:0007669"/>
    <property type="project" value="InterPro"/>
</dbReference>
<evidence type="ECO:0000259" key="10">
    <source>
        <dbReference type="PROSITE" id="PS50522"/>
    </source>
</evidence>
<evidence type="ECO:0000256" key="1">
    <source>
        <dbReference type="ARBA" id="ARBA00012494"/>
    </source>
</evidence>
<dbReference type="InterPro" id="IPR007096">
    <property type="entry name" value="RNA-dir_Rpol_cat_phage"/>
</dbReference>
<dbReference type="GO" id="GO:0046872">
    <property type="term" value="F:metal ion binding"/>
    <property type="evidence" value="ECO:0007669"/>
    <property type="project" value="UniProtKB-KW"/>
</dbReference>